<dbReference type="AlphaFoldDB" id="A0A0B6XTL6"/>
<evidence type="ECO:0000313" key="1">
    <source>
        <dbReference type="EMBL" id="CEK47219.1"/>
    </source>
</evidence>
<gene>
    <name evidence="1" type="primary">ORF809</name>
</gene>
<name>A0A0B6XTL6_9EUPU</name>
<protein>
    <submittedName>
        <fullName evidence="1">Uncharacterized protein</fullName>
    </submittedName>
</protein>
<reference evidence="1" key="1">
    <citation type="submission" date="2014-12" db="EMBL/GenBank/DDBJ databases">
        <title>Insight into the proteome of Arion vulgaris.</title>
        <authorList>
            <person name="Aradska J."/>
            <person name="Bulat T."/>
            <person name="Smidak R."/>
            <person name="Sarate P."/>
            <person name="Gangsoo J."/>
            <person name="Sialana F."/>
            <person name="Bilban M."/>
            <person name="Lubec G."/>
        </authorList>
    </citation>
    <scope>NUCLEOTIDE SEQUENCE</scope>
    <source>
        <tissue evidence="1">Skin</tissue>
    </source>
</reference>
<feature type="non-terminal residue" evidence="1">
    <location>
        <position position="1"/>
    </location>
</feature>
<sequence>IKNTYSINNSLHVEDGEKQYHEYVFWLLSNCLLDGNTAIDPDATFEKIFNKMLYKYD</sequence>
<proteinExistence type="predicted"/>
<organism evidence="1">
    <name type="scientific">Arion vulgaris</name>
    <dbReference type="NCBI Taxonomy" id="1028688"/>
    <lineage>
        <taxon>Eukaryota</taxon>
        <taxon>Metazoa</taxon>
        <taxon>Spiralia</taxon>
        <taxon>Lophotrochozoa</taxon>
        <taxon>Mollusca</taxon>
        <taxon>Gastropoda</taxon>
        <taxon>Heterobranchia</taxon>
        <taxon>Euthyneura</taxon>
        <taxon>Panpulmonata</taxon>
        <taxon>Eupulmonata</taxon>
        <taxon>Stylommatophora</taxon>
        <taxon>Helicina</taxon>
        <taxon>Arionoidea</taxon>
        <taxon>Arionidae</taxon>
        <taxon>Arion</taxon>
    </lineage>
</organism>
<dbReference type="EMBL" id="HACG01000354">
    <property type="protein sequence ID" value="CEK47219.1"/>
    <property type="molecule type" value="Transcribed_RNA"/>
</dbReference>
<accession>A0A0B6XTL6</accession>